<organism evidence="1 2">
    <name type="scientific">Cuspidothrix issatschenkoi CHARLIE-1</name>
    <dbReference type="NCBI Taxonomy" id="2052836"/>
    <lineage>
        <taxon>Bacteria</taxon>
        <taxon>Bacillati</taxon>
        <taxon>Cyanobacteriota</taxon>
        <taxon>Cyanophyceae</taxon>
        <taxon>Nostocales</taxon>
        <taxon>Aphanizomenonaceae</taxon>
        <taxon>Cuspidothrix</taxon>
    </lineage>
</organism>
<gene>
    <name evidence="1" type="ORF">CUN59_17495</name>
</gene>
<dbReference type="AlphaFoldDB" id="A0A2S6CQW6"/>
<sequence length="257" mass="29469">MKSGDRIEFSFWEAGCLIWVGAKDLGGLSYHEFCNLIWGNDLEKCKRFILEYHAFLPMNLYQDDGYRVQVVMGELNSQEQEEWIARVRWKLNLNCGAMVVSGIADDEEDEFINMPSANELKNGDNLQCYVEVAPGIYQVEIYSYAPGDLSTGWGQITGSSLFKPAPRIEPESIKDYFLRTRKLAEMPAWIGYEITENSEKRSEFYQAAVEEKYIDFIIRLSPVIKDLPVVQIGDDSSVNWEFRKPEKCPLGIVGMKD</sequence>
<proteinExistence type="predicted"/>
<comment type="caution">
    <text evidence="1">The sequence shown here is derived from an EMBL/GenBank/DDBJ whole genome shotgun (WGS) entry which is preliminary data.</text>
</comment>
<name>A0A2S6CQW6_9CYAN</name>
<reference evidence="1 2" key="1">
    <citation type="submission" date="2018-02" db="EMBL/GenBank/DDBJ databases">
        <title>Discovery of a pederin family compound in a non-symbiotic bloom-forming cyanobacterium.</title>
        <authorList>
            <person name="Kust A."/>
            <person name="Mares J."/>
            <person name="Jokela J."/>
            <person name="Urajova P."/>
            <person name="Hajek J."/>
            <person name="Saurav K."/>
            <person name="Voracova K."/>
            <person name="Fewer D.P."/>
            <person name="Haapaniemi E."/>
            <person name="Permi P."/>
            <person name="Rehakova K."/>
            <person name="Sivonen K."/>
            <person name="Hrouzek P."/>
        </authorList>
    </citation>
    <scope>NUCLEOTIDE SEQUENCE [LARGE SCALE GENOMIC DNA]</scope>
    <source>
        <strain evidence="1 2">CHARLIE-1</strain>
    </source>
</reference>
<dbReference type="Proteomes" id="UP000239589">
    <property type="component" value="Unassembled WGS sequence"/>
</dbReference>
<evidence type="ECO:0000313" key="2">
    <source>
        <dbReference type="Proteomes" id="UP000239589"/>
    </source>
</evidence>
<evidence type="ECO:0000313" key="1">
    <source>
        <dbReference type="EMBL" id="PPJ62087.1"/>
    </source>
</evidence>
<protein>
    <submittedName>
        <fullName evidence="1">Uncharacterized protein</fullName>
    </submittedName>
</protein>
<dbReference type="EMBL" id="PGEM01000143">
    <property type="protein sequence ID" value="PPJ62087.1"/>
    <property type="molecule type" value="Genomic_DNA"/>
</dbReference>
<dbReference type="OrthoDB" id="564104at2"/>
<accession>A0A2S6CQW6</accession>
<keyword evidence="2" id="KW-1185">Reference proteome</keyword>
<dbReference type="RefSeq" id="WP_104389048.1">
    <property type="nucleotide sequence ID" value="NZ_PGEM01000143.1"/>
</dbReference>